<evidence type="ECO:0000256" key="3">
    <source>
        <dbReference type="ARBA" id="ARBA00022989"/>
    </source>
</evidence>
<keyword evidence="2 5" id="KW-0812">Transmembrane</keyword>
<proteinExistence type="inferred from homology"/>
<protein>
    <recommendedName>
        <fullName evidence="5">UPF0344 protein JOC74_000065</fullName>
    </recommendedName>
</protein>
<dbReference type="Pfam" id="PF07457">
    <property type="entry name" value="DUF1516"/>
    <property type="match status" value="1"/>
</dbReference>
<dbReference type="NCBIfam" id="NF010198">
    <property type="entry name" value="PRK13673.1-5"/>
    <property type="match status" value="1"/>
</dbReference>
<dbReference type="InterPro" id="IPR010899">
    <property type="entry name" value="UPF0344"/>
</dbReference>
<feature type="transmembrane region" description="Helical" evidence="5">
    <location>
        <begin position="95"/>
        <end position="114"/>
    </location>
</feature>
<feature type="transmembrane region" description="Helical" evidence="5">
    <location>
        <begin position="6"/>
        <end position="25"/>
    </location>
</feature>
<evidence type="ECO:0000256" key="4">
    <source>
        <dbReference type="ARBA" id="ARBA00023136"/>
    </source>
</evidence>
<keyword evidence="7" id="KW-1185">Reference proteome</keyword>
<keyword evidence="3 5" id="KW-1133">Transmembrane helix</keyword>
<keyword evidence="1 5" id="KW-1003">Cell membrane</keyword>
<comment type="subcellular location">
    <subcellularLocation>
        <location evidence="5">Cell membrane</location>
        <topology evidence="5">Multi-pass membrane protein</topology>
    </subcellularLocation>
</comment>
<sequence length="119" mass="13434">MSTHLHITTWVIGLIFVFVTYAMYSSGSKSGAKIVHMILRLIYLLIIATGADLLFRLQLWNGEYISKAILGIISIGFMEMLLIRRKKQKSTTGMWIAFIIAIVVTIALGLRLQLGFKLF</sequence>
<evidence type="ECO:0000313" key="7">
    <source>
        <dbReference type="Proteomes" id="UP000674416"/>
    </source>
</evidence>
<dbReference type="Proteomes" id="UP000674416">
    <property type="component" value="Unassembled WGS sequence"/>
</dbReference>
<organism evidence="6 7">
    <name type="scientific">Bacillus capparidis</name>
    <dbReference type="NCBI Taxonomy" id="1840411"/>
    <lineage>
        <taxon>Bacteria</taxon>
        <taxon>Bacillati</taxon>
        <taxon>Bacillota</taxon>
        <taxon>Bacilli</taxon>
        <taxon>Bacillales</taxon>
        <taxon>Bacillaceae</taxon>
        <taxon>Bacillus</taxon>
    </lineage>
</organism>
<keyword evidence="4 5" id="KW-0472">Membrane</keyword>
<comment type="similarity">
    <text evidence="5">Belongs to the UPF0344 family.</text>
</comment>
<name>A0ABS4CPR9_9BACI</name>
<accession>A0ABS4CPR9</accession>
<evidence type="ECO:0000313" key="6">
    <source>
        <dbReference type="EMBL" id="MBP1079577.1"/>
    </source>
</evidence>
<reference evidence="6 7" key="1">
    <citation type="submission" date="2021-01" db="EMBL/GenBank/DDBJ databases">
        <title>Genomic Encyclopedia of Type Strains, Phase IV (KMG-IV): sequencing the most valuable type-strain genomes for metagenomic binning, comparative biology and taxonomic classification.</title>
        <authorList>
            <person name="Goeker M."/>
        </authorList>
    </citation>
    <scope>NUCLEOTIDE SEQUENCE [LARGE SCALE GENOMIC DNA]</scope>
    <source>
        <strain evidence="6 7">DSM 103394</strain>
    </source>
</reference>
<comment type="caution">
    <text evidence="6">The sequence shown here is derived from an EMBL/GenBank/DDBJ whole genome shotgun (WGS) entry which is preliminary data.</text>
</comment>
<feature type="transmembrane region" description="Helical" evidence="5">
    <location>
        <begin position="64"/>
        <end position="83"/>
    </location>
</feature>
<gene>
    <name evidence="6" type="ORF">JOC74_000065</name>
</gene>
<evidence type="ECO:0000256" key="5">
    <source>
        <dbReference type="HAMAP-Rule" id="MF_01536"/>
    </source>
</evidence>
<dbReference type="HAMAP" id="MF_01536">
    <property type="entry name" value="UPF0344"/>
    <property type="match status" value="1"/>
</dbReference>
<feature type="transmembrane region" description="Helical" evidence="5">
    <location>
        <begin position="37"/>
        <end position="58"/>
    </location>
</feature>
<dbReference type="EMBL" id="JAFDST010000001">
    <property type="protein sequence ID" value="MBP1079577.1"/>
    <property type="molecule type" value="Genomic_DNA"/>
</dbReference>
<evidence type="ECO:0000256" key="2">
    <source>
        <dbReference type="ARBA" id="ARBA00022692"/>
    </source>
</evidence>
<evidence type="ECO:0000256" key="1">
    <source>
        <dbReference type="ARBA" id="ARBA00022475"/>
    </source>
</evidence>